<evidence type="ECO:0000256" key="2">
    <source>
        <dbReference type="ARBA" id="ARBA00004370"/>
    </source>
</evidence>
<sequence length="875" mass="99217">MNLRPAYLTRIVTATLTIVAAGFLFNFFRLYISSPATQQTQQISSLIIAIVCLVLLLLRSFFDNSRQLVEAQLKEQVINTLEQYRLLADNAQDIISEHGPDGQILYISPSVKKILGYSPDTVINTPLSDYLHPEDRHKFTPSRQDLRELEEKDSLVLRYRMRCNTGEYTWLESIVKPIRENGHITLFISISRDITDRKKAEAEKESLLNSVRQSEELLRTVINSTPDWIFIKDKEHRYMLVNHAFADSMGLNPESIIGRTDLEIGMNEVNVLGDPEKGIRGYIHDDKEVMNTGKALFVQEEAITVRQEKLILRTIKVPVWNVSGSIHGVLGFAQNITEQKATEEELIHAKEMAESANIAKSLFMANMSHELRTPMNGIIGFTDLVLTTELQYIQREYLENVKQSAYHLLDIINDILDLSRIEAGKMQIEHTAFRLDELVQETVDILAAQAFEKQLELVCHIEPEIPSRFSGDPVRIRQVLVNILGNAIKFTPQGEIFVSVASTGDIYQRDGKPCLDVEVAVRDTGIGISERKLRQIFESFTQADASTTRKYGGTGLGLTISKSLAEMMEGDLLVKSEIGRGSTFTLKVPLEVLNPKPQLSSEYKPPLRKVLVVDDNGTNRWLMQDIFRYFHIACEIAGGGREALMILDRIQRTGEPLDLIITDQHMPEMDGIQLIQEIRRQDRFPQPAMLMLSSLEMELHKQEAEDLGIRQLLSKPVKLYELYSLLCAMFSTGKEENKPLSNPVPSVPKASDPVTIMVVEDEPVSMLLITEVLRKMGFRLLKATNGKEALELLRHHEPVLIFMDVNMPEMDGYTTTRMIRQLPEPNRSVTIIALTADAMESDKEKCIANGMDDYISKPFRRDEIIAILKNRTLLV</sequence>
<dbReference type="InterPro" id="IPR000014">
    <property type="entry name" value="PAS"/>
</dbReference>
<dbReference type="InterPro" id="IPR003594">
    <property type="entry name" value="HATPase_dom"/>
</dbReference>
<feature type="domain" description="PAS" evidence="16">
    <location>
        <begin position="214"/>
        <end position="262"/>
    </location>
</feature>
<keyword evidence="10 13" id="KW-0472">Membrane</keyword>
<feature type="domain" description="Histidine kinase" evidence="14">
    <location>
        <begin position="366"/>
        <end position="592"/>
    </location>
</feature>
<keyword evidence="7" id="KW-0418">Kinase</keyword>
<dbReference type="InterPro" id="IPR001789">
    <property type="entry name" value="Sig_transdc_resp-reg_receiver"/>
</dbReference>
<keyword evidence="13" id="KW-1133">Transmembrane helix</keyword>
<dbReference type="FunFam" id="3.30.565.10:FF:000010">
    <property type="entry name" value="Sensor histidine kinase RcsC"/>
    <property type="match status" value="1"/>
</dbReference>
<dbReference type="CDD" id="cd00130">
    <property type="entry name" value="PAS"/>
    <property type="match status" value="1"/>
</dbReference>
<keyword evidence="6" id="KW-0547">Nucleotide-binding</keyword>
<dbReference type="Gene3D" id="3.30.450.20">
    <property type="entry name" value="PAS domain"/>
    <property type="match status" value="2"/>
</dbReference>
<dbReference type="GO" id="GO:0000155">
    <property type="term" value="F:phosphorelay sensor kinase activity"/>
    <property type="evidence" value="ECO:0007669"/>
    <property type="project" value="InterPro"/>
</dbReference>
<dbReference type="Pfam" id="PF00512">
    <property type="entry name" value="HisKA"/>
    <property type="match status" value="1"/>
</dbReference>
<evidence type="ECO:0000256" key="11">
    <source>
        <dbReference type="ARBA" id="ARBA00023306"/>
    </source>
</evidence>
<feature type="domain" description="PAS" evidence="16">
    <location>
        <begin position="80"/>
        <end position="153"/>
    </location>
</feature>
<evidence type="ECO:0000256" key="5">
    <source>
        <dbReference type="ARBA" id="ARBA00022679"/>
    </source>
</evidence>
<evidence type="ECO:0000256" key="8">
    <source>
        <dbReference type="ARBA" id="ARBA00022840"/>
    </source>
</evidence>
<dbReference type="PROSITE" id="PS50109">
    <property type="entry name" value="HIS_KIN"/>
    <property type="match status" value="1"/>
</dbReference>
<dbReference type="Gene3D" id="3.30.565.10">
    <property type="entry name" value="Histidine kinase-like ATPase, C-terminal domain"/>
    <property type="match status" value="1"/>
</dbReference>
<keyword evidence="8" id="KW-0067">ATP-binding</keyword>
<dbReference type="Proteomes" id="UP001220610">
    <property type="component" value="Chromosome"/>
</dbReference>
<dbReference type="SMART" id="SM00086">
    <property type="entry name" value="PAC"/>
    <property type="match status" value="1"/>
</dbReference>
<dbReference type="NCBIfam" id="TIGR00229">
    <property type="entry name" value="sensory_box"/>
    <property type="match status" value="2"/>
</dbReference>
<dbReference type="InterPro" id="IPR005467">
    <property type="entry name" value="His_kinase_dom"/>
</dbReference>
<dbReference type="PROSITE" id="PS50112">
    <property type="entry name" value="PAS"/>
    <property type="match status" value="2"/>
</dbReference>
<evidence type="ECO:0000256" key="3">
    <source>
        <dbReference type="ARBA" id="ARBA00012438"/>
    </source>
</evidence>
<dbReference type="InterPro" id="IPR013655">
    <property type="entry name" value="PAS_fold_3"/>
</dbReference>
<evidence type="ECO:0000256" key="1">
    <source>
        <dbReference type="ARBA" id="ARBA00000085"/>
    </source>
</evidence>
<dbReference type="Pfam" id="PF08447">
    <property type="entry name" value="PAS_3"/>
    <property type="match status" value="1"/>
</dbReference>
<organism evidence="18 19">
    <name type="scientific">Candidatus Pseudobacter hemicellulosilyticus</name>
    <dbReference type="NCBI Taxonomy" id="3121375"/>
    <lineage>
        <taxon>Bacteria</taxon>
        <taxon>Pseudomonadati</taxon>
        <taxon>Bacteroidota</taxon>
        <taxon>Chitinophagia</taxon>
        <taxon>Chitinophagales</taxon>
        <taxon>Chitinophagaceae</taxon>
        <taxon>Pseudobacter</taxon>
    </lineage>
</organism>
<feature type="transmembrane region" description="Helical" evidence="13">
    <location>
        <begin position="43"/>
        <end position="62"/>
    </location>
</feature>
<evidence type="ECO:0000256" key="10">
    <source>
        <dbReference type="ARBA" id="ARBA00023136"/>
    </source>
</evidence>
<gene>
    <name evidence="18" type="ORF">P0Y53_04690</name>
</gene>
<name>A0AAJ5WRE8_9BACT</name>
<comment type="subcellular location">
    <subcellularLocation>
        <location evidence="2">Membrane</location>
    </subcellularLocation>
</comment>
<dbReference type="InterPro" id="IPR003661">
    <property type="entry name" value="HisK_dim/P_dom"/>
</dbReference>
<evidence type="ECO:0000259" key="14">
    <source>
        <dbReference type="PROSITE" id="PS50109"/>
    </source>
</evidence>
<evidence type="ECO:0000256" key="12">
    <source>
        <dbReference type="PROSITE-ProRule" id="PRU00169"/>
    </source>
</evidence>
<dbReference type="InterPro" id="IPR036890">
    <property type="entry name" value="HATPase_C_sf"/>
</dbReference>
<dbReference type="Pfam" id="PF08448">
    <property type="entry name" value="PAS_4"/>
    <property type="match status" value="1"/>
</dbReference>
<protein>
    <recommendedName>
        <fullName evidence="3">histidine kinase</fullName>
        <ecNumber evidence="3">2.7.13.3</ecNumber>
    </recommendedName>
</protein>
<reference evidence="18" key="1">
    <citation type="submission" date="2023-03" db="EMBL/GenBank/DDBJ databases">
        <title>Andean soil-derived lignocellulolytic bacterial consortium as a source of novel taxa and putative plastic-active enzymes.</title>
        <authorList>
            <person name="Diaz-Garcia L."/>
            <person name="Chuvochina M."/>
            <person name="Feuerriegel G."/>
            <person name="Bunk B."/>
            <person name="Sproer C."/>
            <person name="Streit W.R."/>
            <person name="Rodriguez L.M."/>
            <person name="Overmann J."/>
            <person name="Jimenez D.J."/>
        </authorList>
    </citation>
    <scope>NUCLEOTIDE SEQUENCE</scope>
    <source>
        <strain evidence="18">MAG 7</strain>
    </source>
</reference>
<dbReference type="InterPro" id="IPR011006">
    <property type="entry name" value="CheY-like_superfamily"/>
</dbReference>
<dbReference type="FunFam" id="1.10.287.130:FF:000038">
    <property type="entry name" value="Sensory transduction histidine kinase"/>
    <property type="match status" value="1"/>
</dbReference>
<dbReference type="InterPro" id="IPR001610">
    <property type="entry name" value="PAC"/>
</dbReference>
<dbReference type="PANTHER" id="PTHR45339:SF1">
    <property type="entry name" value="HYBRID SIGNAL TRANSDUCTION HISTIDINE KINASE J"/>
    <property type="match status" value="1"/>
</dbReference>
<dbReference type="Pfam" id="PF02518">
    <property type="entry name" value="HATPase_c"/>
    <property type="match status" value="1"/>
</dbReference>
<evidence type="ECO:0000259" key="15">
    <source>
        <dbReference type="PROSITE" id="PS50110"/>
    </source>
</evidence>
<dbReference type="CDD" id="cd00082">
    <property type="entry name" value="HisKA"/>
    <property type="match status" value="1"/>
</dbReference>
<feature type="modified residue" description="4-aspartylphosphate" evidence="12">
    <location>
        <position position="804"/>
    </location>
</feature>
<keyword evidence="4 12" id="KW-0597">Phosphoprotein</keyword>
<keyword evidence="11" id="KW-0131">Cell cycle</keyword>
<dbReference type="InterPro" id="IPR013656">
    <property type="entry name" value="PAS_4"/>
</dbReference>
<dbReference type="PANTHER" id="PTHR45339">
    <property type="entry name" value="HYBRID SIGNAL TRANSDUCTION HISTIDINE KINASE J"/>
    <property type="match status" value="1"/>
</dbReference>
<dbReference type="Gene3D" id="1.10.287.130">
    <property type="match status" value="1"/>
</dbReference>
<dbReference type="InterPro" id="IPR004358">
    <property type="entry name" value="Sig_transdc_His_kin-like_C"/>
</dbReference>
<comment type="catalytic activity">
    <reaction evidence="1">
        <text>ATP + protein L-histidine = ADP + protein N-phospho-L-histidine.</text>
        <dbReference type="EC" id="2.7.13.3"/>
    </reaction>
</comment>
<evidence type="ECO:0000256" key="7">
    <source>
        <dbReference type="ARBA" id="ARBA00022777"/>
    </source>
</evidence>
<dbReference type="Gene3D" id="3.40.50.2300">
    <property type="match status" value="2"/>
</dbReference>
<evidence type="ECO:0000256" key="9">
    <source>
        <dbReference type="ARBA" id="ARBA00023012"/>
    </source>
</evidence>
<dbReference type="PROSITE" id="PS50110">
    <property type="entry name" value="RESPONSE_REGULATORY"/>
    <property type="match status" value="2"/>
</dbReference>
<feature type="transmembrane region" description="Helical" evidence="13">
    <location>
        <begin position="6"/>
        <end position="31"/>
    </location>
</feature>
<evidence type="ECO:0000313" key="19">
    <source>
        <dbReference type="Proteomes" id="UP001220610"/>
    </source>
</evidence>
<feature type="domain" description="Response regulatory" evidence="15">
    <location>
        <begin position="755"/>
        <end position="872"/>
    </location>
</feature>
<evidence type="ECO:0000256" key="13">
    <source>
        <dbReference type="SAM" id="Phobius"/>
    </source>
</evidence>
<dbReference type="SMART" id="SM00387">
    <property type="entry name" value="HATPase_c"/>
    <property type="match status" value="1"/>
</dbReference>
<dbReference type="EMBL" id="CP119311">
    <property type="protein sequence ID" value="WEK36791.1"/>
    <property type="molecule type" value="Genomic_DNA"/>
</dbReference>
<evidence type="ECO:0000256" key="6">
    <source>
        <dbReference type="ARBA" id="ARBA00022741"/>
    </source>
</evidence>
<dbReference type="SMART" id="SM00388">
    <property type="entry name" value="HisKA"/>
    <property type="match status" value="1"/>
</dbReference>
<dbReference type="SMART" id="SM00448">
    <property type="entry name" value="REC"/>
    <property type="match status" value="2"/>
</dbReference>
<proteinExistence type="predicted"/>
<evidence type="ECO:0000256" key="4">
    <source>
        <dbReference type="ARBA" id="ARBA00022553"/>
    </source>
</evidence>
<dbReference type="SUPFAM" id="SSF55874">
    <property type="entry name" value="ATPase domain of HSP90 chaperone/DNA topoisomerase II/histidine kinase"/>
    <property type="match status" value="1"/>
</dbReference>
<accession>A0AAJ5WRE8</accession>
<dbReference type="PROSITE" id="PS50113">
    <property type="entry name" value="PAC"/>
    <property type="match status" value="1"/>
</dbReference>
<dbReference type="SUPFAM" id="SSF47384">
    <property type="entry name" value="Homodimeric domain of signal transducing histidine kinase"/>
    <property type="match status" value="1"/>
</dbReference>
<feature type="domain" description="Response regulatory" evidence="15">
    <location>
        <begin position="609"/>
        <end position="730"/>
    </location>
</feature>
<feature type="domain" description="PAC" evidence="17">
    <location>
        <begin position="155"/>
        <end position="206"/>
    </location>
</feature>
<dbReference type="GO" id="GO:0005524">
    <property type="term" value="F:ATP binding"/>
    <property type="evidence" value="ECO:0007669"/>
    <property type="project" value="UniProtKB-KW"/>
</dbReference>
<keyword evidence="13" id="KW-0812">Transmembrane</keyword>
<dbReference type="InterPro" id="IPR036097">
    <property type="entry name" value="HisK_dim/P_sf"/>
</dbReference>
<evidence type="ECO:0000259" key="17">
    <source>
        <dbReference type="PROSITE" id="PS50113"/>
    </source>
</evidence>
<dbReference type="AlphaFoldDB" id="A0AAJ5WRE8"/>
<dbReference type="EC" id="2.7.13.3" evidence="3"/>
<dbReference type="InterPro" id="IPR000700">
    <property type="entry name" value="PAS-assoc_C"/>
</dbReference>
<dbReference type="InterPro" id="IPR035965">
    <property type="entry name" value="PAS-like_dom_sf"/>
</dbReference>
<evidence type="ECO:0000259" key="16">
    <source>
        <dbReference type="PROSITE" id="PS50112"/>
    </source>
</evidence>
<dbReference type="CDD" id="cd16922">
    <property type="entry name" value="HATPase_EvgS-ArcB-TorS-like"/>
    <property type="match status" value="1"/>
</dbReference>
<dbReference type="SUPFAM" id="SSF55785">
    <property type="entry name" value="PYP-like sensor domain (PAS domain)"/>
    <property type="match status" value="2"/>
</dbReference>
<keyword evidence="9" id="KW-0902">Two-component regulatory system</keyword>
<dbReference type="GO" id="GO:0016020">
    <property type="term" value="C:membrane"/>
    <property type="evidence" value="ECO:0007669"/>
    <property type="project" value="UniProtKB-SubCell"/>
</dbReference>
<dbReference type="CDD" id="cd17546">
    <property type="entry name" value="REC_hyHK_CKI1_RcsC-like"/>
    <property type="match status" value="2"/>
</dbReference>
<dbReference type="PRINTS" id="PR00344">
    <property type="entry name" value="BCTRLSENSOR"/>
</dbReference>
<dbReference type="Pfam" id="PF00072">
    <property type="entry name" value="Response_reg"/>
    <property type="match status" value="2"/>
</dbReference>
<keyword evidence="5" id="KW-0808">Transferase</keyword>
<dbReference type="SMART" id="SM00091">
    <property type="entry name" value="PAS"/>
    <property type="match status" value="2"/>
</dbReference>
<feature type="modified residue" description="4-aspartylphosphate" evidence="12">
    <location>
        <position position="663"/>
    </location>
</feature>
<evidence type="ECO:0000313" key="18">
    <source>
        <dbReference type="EMBL" id="WEK36791.1"/>
    </source>
</evidence>
<dbReference type="SUPFAM" id="SSF52172">
    <property type="entry name" value="CheY-like"/>
    <property type="match status" value="2"/>
</dbReference>